<dbReference type="EMBL" id="CAWUHC010000061">
    <property type="protein sequence ID" value="CAK7226702.1"/>
    <property type="molecule type" value="Genomic_DNA"/>
</dbReference>
<feature type="compositionally biased region" description="Pro residues" evidence="3">
    <location>
        <begin position="1413"/>
        <end position="1422"/>
    </location>
</feature>
<feature type="compositionally biased region" description="Polar residues" evidence="3">
    <location>
        <begin position="2520"/>
        <end position="2542"/>
    </location>
</feature>
<feature type="compositionally biased region" description="Basic and acidic residues" evidence="3">
    <location>
        <begin position="1215"/>
        <end position="1226"/>
    </location>
</feature>
<feature type="region of interest" description="Disordered" evidence="3">
    <location>
        <begin position="1175"/>
        <end position="1319"/>
    </location>
</feature>
<feature type="compositionally biased region" description="Basic residues" evidence="3">
    <location>
        <begin position="273"/>
        <end position="284"/>
    </location>
</feature>
<feature type="compositionally biased region" description="Low complexity" evidence="3">
    <location>
        <begin position="751"/>
        <end position="764"/>
    </location>
</feature>
<feature type="region of interest" description="Disordered" evidence="3">
    <location>
        <begin position="1778"/>
        <end position="1800"/>
    </location>
</feature>
<feature type="region of interest" description="Disordered" evidence="3">
    <location>
        <begin position="743"/>
        <end position="764"/>
    </location>
</feature>
<feature type="region of interest" description="Disordered" evidence="3">
    <location>
        <begin position="1539"/>
        <end position="1568"/>
    </location>
</feature>
<reference evidence="4 5" key="1">
    <citation type="submission" date="2024-01" db="EMBL/GenBank/DDBJ databases">
        <authorList>
            <person name="Allen C."/>
            <person name="Tagirdzhanova G."/>
        </authorList>
    </citation>
    <scope>NUCLEOTIDE SEQUENCE [LARGE SCALE GENOMIC DNA]</scope>
</reference>
<evidence type="ECO:0000256" key="1">
    <source>
        <dbReference type="ARBA" id="ARBA00023054"/>
    </source>
</evidence>
<feature type="compositionally biased region" description="Polar residues" evidence="3">
    <location>
        <begin position="1190"/>
        <end position="1199"/>
    </location>
</feature>
<feature type="compositionally biased region" description="Polar residues" evidence="3">
    <location>
        <begin position="1547"/>
        <end position="1563"/>
    </location>
</feature>
<feature type="compositionally biased region" description="Low complexity" evidence="3">
    <location>
        <begin position="1"/>
        <end position="25"/>
    </location>
</feature>
<feature type="compositionally biased region" description="Acidic residues" evidence="3">
    <location>
        <begin position="1674"/>
        <end position="1685"/>
    </location>
</feature>
<feature type="compositionally biased region" description="Polar residues" evidence="3">
    <location>
        <begin position="2561"/>
        <end position="2579"/>
    </location>
</feature>
<feature type="compositionally biased region" description="Polar residues" evidence="3">
    <location>
        <begin position="961"/>
        <end position="976"/>
    </location>
</feature>
<feature type="region of interest" description="Disordered" evidence="3">
    <location>
        <begin position="382"/>
        <end position="407"/>
    </location>
</feature>
<feature type="region of interest" description="Disordered" evidence="3">
    <location>
        <begin position="304"/>
        <end position="334"/>
    </location>
</feature>
<keyword evidence="1 2" id="KW-0175">Coiled coil</keyword>
<name>A0ABP0C3Z9_9PEZI</name>
<feature type="region of interest" description="Disordered" evidence="3">
    <location>
        <begin position="935"/>
        <end position="976"/>
    </location>
</feature>
<evidence type="ECO:0008006" key="6">
    <source>
        <dbReference type="Google" id="ProtNLM"/>
    </source>
</evidence>
<feature type="compositionally biased region" description="Low complexity" evidence="3">
    <location>
        <begin position="220"/>
        <end position="238"/>
    </location>
</feature>
<feature type="compositionally biased region" description="Low complexity" evidence="3">
    <location>
        <begin position="307"/>
        <end position="319"/>
    </location>
</feature>
<feature type="region of interest" description="Disordered" evidence="3">
    <location>
        <begin position="220"/>
        <end position="292"/>
    </location>
</feature>
<feature type="region of interest" description="Disordered" evidence="3">
    <location>
        <begin position="1652"/>
        <end position="1700"/>
    </location>
</feature>
<feature type="compositionally biased region" description="Basic and acidic residues" evidence="3">
    <location>
        <begin position="239"/>
        <end position="248"/>
    </location>
</feature>
<keyword evidence="5" id="KW-1185">Reference proteome</keyword>
<feature type="compositionally biased region" description="Low complexity" evidence="3">
    <location>
        <begin position="1281"/>
        <end position="1299"/>
    </location>
</feature>
<feature type="region of interest" description="Disordered" evidence="3">
    <location>
        <begin position="1"/>
        <end position="185"/>
    </location>
</feature>
<dbReference type="Proteomes" id="UP001642406">
    <property type="component" value="Unassembled WGS sequence"/>
</dbReference>
<feature type="compositionally biased region" description="Low complexity" evidence="3">
    <location>
        <begin position="38"/>
        <end position="56"/>
    </location>
</feature>
<feature type="compositionally biased region" description="Acidic residues" evidence="3">
    <location>
        <begin position="148"/>
        <end position="167"/>
    </location>
</feature>
<protein>
    <recommendedName>
        <fullName evidence="6">Myosin class 2 heavy chain</fullName>
    </recommendedName>
</protein>
<dbReference type="PANTHER" id="PTHR32083:SF0">
    <property type="entry name" value="CILIA AND FLAGELLA-ASSOCIATED PROTEIN 58"/>
    <property type="match status" value="1"/>
</dbReference>
<sequence>MRPSHTSGRSFTTSSPPPSHQSLPSALAQEAGSRSRPRTPSNPTSPAWSSASTADSGPSPVLPALSAPQLSARVQALLRTPPPDTAADEIGDDGRFVTASWGSPYPRSDRQHHLRFSSLSSEPSEDSPIHQLEIQTPFLRPAPYLPDAGEEDDEEEGDSDLEDDDGDLFSSLPFSAQPASSLVSATVLANRARRPARGLTEDWIRQHTTGDFGSEARLWLSDNSAGDSGNSSLSGSVSGDHEERDELSLRTPRATLPNQTGRSPSSLISSTQKPRRKRAHHPRHPSSLETLRESDLNRLKKAHIEGNTDTANTANMATAEPSTGPEKTGDLSPIESPAATLTEKTTMDEVTATDTSVAVAPLTPPTAKATLVAAAEAAALPPATPPSKPYHNSKLATDGAQPDLSLDPLGELAVSKMSASPRKTPRRVKKKLPWKGKSILVLLPLDEQRGKAGKAPKPLTESEVTNMLHSWEELGYDIQGFDLDRSISPNDYDYYGLESRSMSRPSWPDEGDIVRERAQHNYPIRLPDLNAWKNYVDELNEAKLRALGVSFGDEEPPLPPSISPGVGVGPSISRQSSATVYPPLPFSPPIPTSSASSNHGAPPFTFPAAFIPGSGGTQSPSVMSTASPIPFGNNNAKYNRQSISIPAGMFQLPPLQQTTPGGFSPQTLMMQHGMVRGGSPSLAALSSVMSPTSPFTPDGSFTSPPLHQRHQSLQYPLMQYPQLQTSARASPRLQDLREIEEEIEEQQPIGKSPSKTPEPTTTQPFVQHNASLSLQNEIDAAEYHLEEQFRSQFEHDRDYSPHGGKDPSDSFGLNAAAEPMVPAHNRGMSVQFAPPPPIQRFRDDTENGPTLHHPRPHSRGHSLANAYYVEPEENRNGTNEGIFAQDAMPAAASTLASGAQNANVNANDSYEVETNPSNLGTPVQSLDFTSVLQQQKDQQQMHQRAFSTTSNPWSEGASFSGKASSTRRPSHGSKASLSNLNVEAPEFKFNPGAATAFQPTMTSQFSFGSGINPTSEPFQPSIFQAGLAPNAPLSANSSQFSFPTTSTSLSKINVNAPTFSPGQSEFSFSAAGPKFRPDAPAFTPLHNFSDSLTSPIQSGGEGSINGGNRTSSIFGNIDLNLPDVVKPAKRSKAVPIVRPSSVQKDVNGGEDKENETQYDREGRIIDDSRVKRARATPMDGGNDEVLFAEPNNNDLTVASATPEPASNIAVMGDAAKAEADVEDKPESQTVAAEDADDEDKALAESETPQAEVDAKLVELATEDVEKSQDEAEKPSNDEGESALAAEESTLSSTVLSESTDAAKVPATTSPSELSPIGSIPWVPFEFRSDVDVAAFDGARPMGEDIFRHKKSLSATAKPFTPGASFQGSISNEFTNDDFVPSAEILPTTEVPDEEQATFEPSPVSPGEIIRFSSPPPPPPPAADKPKPKGLAASRYATASPPPPPPKPQTFPGSRFATSSPPPVPSKDTEPEPVAEPEQSTEQQFVMPVPEANFNTEAATDEVLAANAGAEHEPTFEEIDDIMLYLNEFDPAQGVNKALESAPWHQPGPTSTLPAPSPTRSYQQLVPGHSQEPLLSTELEAPAYDAHAAQHGRASGGSMPPSEWEGDFAGDESLKLESRVNFFDGHVNDIVGGILSARLRPLETSLDRIQHALASMSRGTPSSRRERRSVSGEVQESDADDEDDDMPPVPRRSMSPRRDRRMEQMRAVVLDALNTHQSSPFLAPAASAAAPAAGELSGDSVATILKSLDAVKEHFGQSLRLDFRGEDLRNIVEDAVERRMPQTPQSTVAAADPSKDEEAQKKSDAFQARIAELEERLQAEQAKTELEVLNRRAAEDKAADLRRELELAETKIEVEVMNRSVYDQRVSDLEDKLKHEAEARSTAEDRIAEVQRLLRISSDEEMRLREAVDDRDEKLKELTDMREKHQMRLVTLEASHSNGEKTHSDLQTRLNAADAELHDKTQEARHWRAEAERAIDLSQRQGNDLVQTATELRHLKKVVDTLGTQLEENERLRETWRSKFVALQEDMARAAREVAEESARFIKREQTLIARHEVLDAKLQAEARTRERLESELERLEGGERQAMRAVAECKRLETLMGELRTENHKLQQSSLRYQSEFEEARESAAREVQRTRDAMQSEVDSANHQVNVVRGDLEDQVAQVRSQLDQVKLDADTSKARLEMLLEEAEMTKRRELEEAERRHQNEVEDLEARYERQINNANEDAQRAEQNLLERLSISTSKTEHLQDRVAHLEEKLEIAREAAQAAAKAAKASPVVDQAETSSLASPVSTTAPLQPAVAAVKSTTHHGLGLPEKISPQALRESILVLQEQLQQREHRIEELEHTLEKLDPEADVKIAKRDDEIIWLRELLAVRHSDLKDIITALGREEHDPDRVRDAVIRLQANLQMEEQERERAMNGGSAINLPTIAASIRDAATPRVAQAVGPLAAAWGSWRKARDSNAGGSAFSSLSGALLSSSPAPAAVSRRTASSSTMTPARAAREASSSISSRTSRTSRAGLIIESQPQSGDSSFLSGLMTPPTSGMRQTPPQNQHQHQHQQQQPTAFSSTGRRYTGGQQQAGSRRTSRTDNKLVARDMASTPPPPNFRRASRGQPVTPPMMHTSAYDSDAQAEEFDDAAFFDD</sequence>
<feature type="compositionally biased region" description="Pro residues" evidence="3">
    <location>
        <begin position="1439"/>
        <end position="1448"/>
    </location>
</feature>
<evidence type="ECO:0000313" key="5">
    <source>
        <dbReference type="Proteomes" id="UP001642406"/>
    </source>
</evidence>
<feature type="region of interest" description="Disordered" evidence="3">
    <location>
        <begin position="1356"/>
        <end position="1485"/>
    </location>
</feature>
<feature type="compositionally biased region" description="Polar residues" evidence="3">
    <location>
        <begin position="1363"/>
        <end position="1373"/>
    </location>
</feature>
<feature type="compositionally biased region" description="Basic and acidic residues" evidence="3">
    <location>
        <begin position="1263"/>
        <end position="1276"/>
    </location>
</feature>
<organism evidence="4 5">
    <name type="scientific">Sporothrix bragantina</name>
    <dbReference type="NCBI Taxonomy" id="671064"/>
    <lineage>
        <taxon>Eukaryota</taxon>
        <taxon>Fungi</taxon>
        <taxon>Dikarya</taxon>
        <taxon>Ascomycota</taxon>
        <taxon>Pezizomycotina</taxon>
        <taxon>Sordariomycetes</taxon>
        <taxon>Sordariomycetidae</taxon>
        <taxon>Ophiostomatales</taxon>
        <taxon>Ophiostomataceae</taxon>
        <taxon>Sporothrix</taxon>
    </lineage>
</organism>
<proteinExistence type="predicted"/>
<feature type="compositionally biased region" description="Polar residues" evidence="3">
    <location>
        <begin position="256"/>
        <end position="272"/>
    </location>
</feature>
<gene>
    <name evidence="4" type="ORF">SBRCBS47491_006319</name>
</gene>
<feature type="region of interest" description="Disordered" evidence="3">
    <location>
        <begin position="841"/>
        <end position="862"/>
    </location>
</feature>
<feature type="region of interest" description="Disordered" evidence="3">
    <location>
        <begin position="1586"/>
        <end position="1607"/>
    </location>
</feature>
<feature type="coiled-coil region" evidence="2">
    <location>
        <begin position="2019"/>
        <end position="2271"/>
    </location>
</feature>
<dbReference type="PANTHER" id="PTHR32083">
    <property type="entry name" value="CILIA AND FLAGELLA-ASSOCIATED PROTEIN 58-RELATED"/>
    <property type="match status" value="1"/>
</dbReference>
<comment type="caution">
    <text evidence="4">The sequence shown here is derived from an EMBL/GenBank/DDBJ whole genome shotgun (WGS) entry which is preliminary data.</text>
</comment>
<evidence type="ECO:0000313" key="4">
    <source>
        <dbReference type="EMBL" id="CAK7226702.1"/>
    </source>
</evidence>
<evidence type="ECO:0000256" key="3">
    <source>
        <dbReference type="SAM" id="MobiDB-lite"/>
    </source>
</evidence>
<feature type="compositionally biased region" description="Low complexity" evidence="3">
    <location>
        <begin position="2462"/>
        <end position="2514"/>
    </location>
</feature>
<feature type="compositionally biased region" description="Low complexity" evidence="3">
    <location>
        <begin position="2543"/>
        <end position="2560"/>
    </location>
</feature>
<feature type="compositionally biased region" description="Polar residues" evidence="3">
    <location>
        <begin position="173"/>
        <end position="184"/>
    </location>
</feature>
<feature type="region of interest" description="Disordered" evidence="3">
    <location>
        <begin position="2462"/>
        <end position="2624"/>
    </location>
</feature>
<accession>A0ABP0C3Z9</accession>
<evidence type="ECO:0000256" key="2">
    <source>
        <dbReference type="SAM" id="Coils"/>
    </source>
</evidence>